<proteinExistence type="predicted"/>
<sequence>MTVLNSKSHNTTKTGIPKRAKRVPMNGRQDGECRKQNKSEAGAEKVEKRLPAICAQISMSPSSLGAPSLLPHRQ</sequence>
<reference evidence="2 3" key="1">
    <citation type="submission" date="2024-03" db="EMBL/GenBank/DDBJ databases">
        <title>Adaptation during the transition from Ophiocordyceps entomopathogen to insect associate is accompanied by gene loss and intensified selection.</title>
        <authorList>
            <person name="Ward C.M."/>
            <person name="Onetto C.A."/>
            <person name="Borneman A.R."/>
        </authorList>
    </citation>
    <scope>NUCLEOTIDE SEQUENCE [LARGE SCALE GENOMIC DNA]</scope>
    <source>
        <strain evidence="2">AWRI1</strain>
        <tissue evidence="2">Single Adult Female</tissue>
    </source>
</reference>
<evidence type="ECO:0000313" key="2">
    <source>
        <dbReference type="EMBL" id="KAK7584291.1"/>
    </source>
</evidence>
<dbReference type="Proteomes" id="UP001367676">
    <property type="component" value="Unassembled WGS sequence"/>
</dbReference>
<feature type="region of interest" description="Disordered" evidence="1">
    <location>
        <begin position="1"/>
        <end position="45"/>
    </location>
</feature>
<organism evidence="2 3">
    <name type="scientific">Parthenolecanium corni</name>
    <dbReference type="NCBI Taxonomy" id="536013"/>
    <lineage>
        <taxon>Eukaryota</taxon>
        <taxon>Metazoa</taxon>
        <taxon>Ecdysozoa</taxon>
        <taxon>Arthropoda</taxon>
        <taxon>Hexapoda</taxon>
        <taxon>Insecta</taxon>
        <taxon>Pterygota</taxon>
        <taxon>Neoptera</taxon>
        <taxon>Paraneoptera</taxon>
        <taxon>Hemiptera</taxon>
        <taxon>Sternorrhyncha</taxon>
        <taxon>Coccoidea</taxon>
        <taxon>Coccidae</taxon>
        <taxon>Parthenolecanium</taxon>
    </lineage>
</organism>
<dbReference type="AlphaFoldDB" id="A0AAN9TFI2"/>
<accession>A0AAN9TFI2</accession>
<gene>
    <name evidence="2" type="ORF">V9T40_005254</name>
</gene>
<name>A0AAN9TFI2_9HEMI</name>
<feature type="compositionally biased region" description="Basic and acidic residues" evidence="1">
    <location>
        <begin position="29"/>
        <end position="45"/>
    </location>
</feature>
<keyword evidence="3" id="KW-1185">Reference proteome</keyword>
<dbReference type="EMBL" id="JBBCAQ010000032">
    <property type="protein sequence ID" value="KAK7584291.1"/>
    <property type="molecule type" value="Genomic_DNA"/>
</dbReference>
<evidence type="ECO:0000313" key="3">
    <source>
        <dbReference type="Proteomes" id="UP001367676"/>
    </source>
</evidence>
<comment type="caution">
    <text evidence="2">The sequence shown here is derived from an EMBL/GenBank/DDBJ whole genome shotgun (WGS) entry which is preliminary data.</text>
</comment>
<evidence type="ECO:0000256" key="1">
    <source>
        <dbReference type="SAM" id="MobiDB-lite"/>
    </source>
</evidence>
<feature type="compositionally biased region" description="Polar residues" evidence="1">
    <location>
        <begin position="1"/>
        <end position="14"/>
    </location>
</feature>
<protein>
    <submittedName>
        <fullName evidence="2">Uncharacterized protein</fullName>
    </submittedName>
</protein>